<comment type="subcellular location">
    <subcellularLocation>
        <location evidence="9">Cytoplasm</location>
    </subcellularLocation>
</comment>
<dbReference type="InterPro" id="IPR037235">
    <property type="entry name" value="TRCF-like_C_D7"/>
</dbReference>
<keyword evidence="13" id="KW-1185">Reference proteome</keyword>
<evidence type="ECO:0000256" key="6">
    <source>
        <dbReference type="ARBA" id="ARBA00022840"/>
    </source>
</evidence>
<dbReference type="Gene3D" id="2.40.10.170">
    <property type="match status" value="1"/>
</dbReference>
<evidence type="ECO:0000313" key="12">
    <source>
        <dbReference type="EMBL" id="GBF58039.1"/>
    </source>
</evidence>
<dbReference type="Proteomes" id="UP000245086">
    <property type="component" value="Unassembled WGS sequence"/>
</dbReference>
<evidence type="ECO:0000259" key="10">
    <source>
        <dbReference type="PROSITE" id="PS51192"/>
    </source>
</evidence>
<dbReference type="Pfam" id="PF17757">
    <property type="entry name" value="UvrB_inter"/>
    <property type="match status" value="1"/>
</dbReference>
<dbReference type="InterPro" id="IPR004576">
    <property type="entry name" value="Mfd"/>
</dbReference>
<keyword evidence="2 9" id="KW-0547">Nucleotide-binding</keyword>
<dbReference type="InterPro" id="IPR036101">
    <property type="entry name" value="CarD-like/TRCF_RID_sf"/>
</dbReference>
<dbReference type="AlphaFoldDB" id="A0A2P2EAI2"/>
<dbReference type="InterPro" id="IPR001650">
    <property type="entry name" value="Helicase_C-like"/>
</dbReference>
<dbReference type="GO" id="GO:0006355">
    <property type="term" value="P:regulation of DNA-templated transcription"/>
    <property type="evidence" value="ECO:0007669"/>
    <property type="project" value="UniProtKB-UniRule"/>
</dbReference>
<keyword evidence="1 9" id="KW-0963">Cytoplasm</keyword>
<dbReference type="Pfam" id="PF00270">
    <property type="entry name" value="DEAD"/>
    <property type="match status" value="1"/>
</dbReference>
<evidence type="ECO:0000256" key="4">
    <source>
        <dbReference type="ARBA" id="ARBA00022801"/>
    </source>
</evidence>
<dbReference type="GO" id="GO:0005524">
    <property type="term" value="F:ATP binding"/>
    <property type="evidence" value="ECO:0007669"/>
    <property type="project" value="UniProtKB-UniRule"/>
</dbReference>
<dbReference type="RefSeq" id="WP_108985156.1">
    <property type="nucleotide sequence ID" value="NZ_BFBR01000005.1"/>
</dbReference>
<dbReference type="SMART" id="SM00487">
    <property type="entry name" value="DEXDc"/>
    <property type="match status" value="1"/>
</dbReference>
<dbReference type="PANTHER" id="PTHR47964">
    <property type="entry name" value="ATP-DEPENDENT DNA HELICASE HOMOLOG RECG, CHLOROPLASTIC"/>
    <property type="match status" value="1"/>
</dbReference>
<dbReference type="GO" id="GO:0016787">
    <property type="term" value="F:hydrolase activity"/>
    <property type="evidence" value="ECO:0007669"/>
    <property type="project" value="UniProtKB-KW"/>
</dbReference>
<dbReference type="InterPro" id="IPR003711">
    <property type="entry name" value="CarD-like/TRCF_RID"/>
</dbReference>
<dbReference type="NCBIfam" id="TIGR00580">
    <property type="entry name" value="mfd"/>
    <property type="match status" value="1"/>
</dbReference>
<proteinExistence type="inferred from homology"/>
<dbReference type="InterPro" id="IPR011545">
    <property type="entry name" value="DEAD/DEAH_box_helicase_dom"/>
</dbReference>
<dbReference type="SUPFAM" id="SSF52540">
    <property type="entry name" value="P-loop containing nucleoside triphosphate hydrolases"/>
    <property type="match status" value="4"/>
</dbReference>
<feature type="domain" description="Helicase ATP-binding" evidence="10">
    <location>
        <begin position="625"/>
        <end position="786"/>
    </location>
</feature>
<dbReference type="InterPro" id="IPR047112">
    <property type="entry name" value="RecG/Mfd"/>
</dbReference>
<dbReference type="OrthoDB" id="9804325at2"/>
<evidence type="ECO:0000256" key="5">
    <source>
        <dbReference type="ARBA" id="ARBA00022806"/>
    </source>
</evidence>
<organism evidence="12 13">
    <name type="scientific">Candidatus Phycosocius bacilliformis</name>
    <dbReference type="NCBI Taxonomy" id="1445552"/>
    <lineage>
        <taxon>Bacteria</taxon>
        <taxon>Pseudomonadati</taxon>
        <taxon>Pseudomonadota</taxon>
        <taxon>Alphaproteobacteria</taxon>
        <taxon>Caulobacterales</taxon>
        <taxon>Caulobacterales incertae sedis</taxon>
        <taxon>Candidatus Phycosocius</taxon>
    </lineage>
</organism>
<keyword evidence="7 9" id="KW-0238">DNA-binding</keyword>
<comment type="function">
    <text evidence="9">Couples transcription and DNA repair by recognizing RNA polymerase (RNAP) stalled at DNA lesions. Mediates ATP-dependent release of RNAP and its truncated transcript from the DNA, and recruitment of nucleotide excision repair machinery to the damaged site.</text>
</comment>
<dbReference type="Pfam" id="PF03461">
    <property type="entry name" value="TRCF"/>
    <property type="match status" value="1"/>
</dbReference>
<dbReference type="InterPro" id="IPR005118">
    <property type="entry name" value="TRCF_C"/>
</dbReference>
<comment type="similarity">
    <text evidence="9">In the C-terminal section; belongs to the helicase family. RecG subfamily.</text>
</comment>
<dbReference type="HAMAP" id="MF_00969">
    <property type="entry name" value="TRCF"/>
    <property type="match status" value="1"/>
</dbReference>
<reference evidence="12 13" key="1">
    <citation type="journal article" date="2018" name="Genome Announc.">
        <title>Draft Genome Sequence of "Candidatus Phycosocius bacilliformis," an Alphaproteobacterial Ectosymbiont of the Hydrocarbon-Producing Green Alga Botryococcus braunii.</title>
        <authorList>
            <person name="Tanabe Y."/>
            <person name="Yamaguchi H."/>
            <person name="Watanabe M.M."/>
        </authorList>
    </citation>
    <scope>NUCLEOTIDE SEQUENCE [LARGE SCALE GENOMIC DNA]</scope>
    <source>
        <strain evidence="12 13">BOTRYCO-2</strain>
    </source>
</reference>
<protein>
    <recommendedName>
        <fullName evidence="9">Transcription-repair-coupling factor</fullName>
        <shortName evidence="9">TRCF</shortName>
        <ecNumber evidence="9">3.6.4.-</ecNumber>
    </recommendedName>
</protein>
<dbReference type="Gene3D" id="3.40.50.300">
    <property type="entry name" value="P-loop containing nucleotide triphosphate hydrolases"/>
    <property type="match status" value="2"/>
</dbReference>
<accession>A0A2P2EAI2</accession>
<evidence type="ECO:0000259" key="11">
    <source>
        <dbReference type="PROSITE" id="PS51194"/>
    </source>
</evidence>
<keyword evidence="3 9" id="KW-0227">DNA damage</keyword>
<gene>
    <name evidence="9 12" type="primary">mfd</name>
    <name evidence="12" type="ORF">PbB2_01710</name>
</gene>
<evidence type="ECO:0000256" key="1">
    <source>
        <dbReference type="ARBA" id="ARBA00022490"/>
    </source>
</evidence>
<dbReference type="InterPro" id="IPR041471">
    <property type="entry name" value="UvrB_inter"/>
</dbReference>
<dbReference type="InterPro" id="IPR014001">
    <property type="entry name" value="Helicase_ATP-bd"/>
</dbReference>
<dbReference type="GO" id="GO:0003684">
    <property type="term" value="F:damaged DNA binding"/>
    <property type="evidence" value="ECO:0007669"/>
    <property type="project" value="InterPro"/>
</dbReference>
<dbReference type="Gene3D" id="3.40.50.11180">
    <property type="match status" value="1"/>
</dbReference>
<dbReference type="GO" id="GO:0005737">
    <property type="term" value="C:cytoplasm"/>
    <property type="evidence" value="ECO:0007669"/>
    <property type="project" value="UniProtKB-SubCell"/>
</dbReference>
<keyword evidence="6 9" id="KW-0067">ATP-binding</keyword>
<evidence type="ECO:0000313" key="13">
    <source>
        <dbReference type="Proteomes" id="UP000245086"/>
    </source>
</evidence>
<keyword evidence="4 9" id="KW-0378">Hydrolase</keyword>
<keyword evidence="5" id="KW-0347">Helicase</keyword>
<evidence type="ECO:0000256" key="9">
    <source>
        <dbReference type="HAMAP-Rule" id="MF_00969"/>
    </source>
</evidence>
<dbReference type="GO" id="GO:0000716">
    <property type="term" value="P:transcription-coupled nucleotide-excision repair, DNA damage recognition"/>
    <property type="evidence" value="ECO:0007669"/>
    <property type="project" value="UniProtKB-UniRule"/>
</dbReference>
<feature type="domain" description="Helicase C-terminal" evidence="11">
    <location>
        <begin position="807"/>
        <end position="961"/>
    </location>
</feature>
<dbReference type="SUPFAM" id="SSF141259">
    <property type="entry name" value="CarD-like"/>
    <property type="match status" value="1"/>
</dbReference>
<dbReference type="PANTHER" id="PTHR47964:SF1">
    <property type="entry name" value="ATP-DEPENDENT DNA HELICASE HOMOLOG RECG, CHLOROPLASTIC"/>
    <property type="match status" value="1"/>
</dbReference>
<dbReference type="Gene3D" id="3.90.1150.50">
    <property type="entry name" value="Transcription-repair-coupling factor, D7 domain"/>
    <property type="match status" value="1"/>
</dbReference>
<sequence>MPQTLLDTLAHAAGNLRVTQAVAGYDASLIGRAAKARGGVSLHVARDDAQASSFVAALAFFAPDLRVVRLPAWDCLPYDRVGPAPEISATRLSTLTHLIRRKPDDPPLLVITTGAALMQRVPPRERLAAASFAAKPGQILDMAIIQAYFAANGYARTAIVRERGDFAIRGGVIDLFPPELPEPVRLDLFGDTLESIRSFDPETQRSTHQLNQVVLAPVSEAILDEAAASRFRLGYLELFGAAQGDPLYEAVTKRVRRNGMEHWLPLFHDRMETVFDYVGQGALISLDPHALDAAAERAAQVADYYEARRVPPPKGSSPYHPLPPERLYTSLAEIETELARHDVRRLSAFDEAQGGQLLVETGAKAGRSFAAERASEGVNVWDAARQHVEALAAQGIKPILAAWTDGSAERLGHVLQEHGMANLYAVPNAQAIALIPPGMIGLAVLPLERGFVAEDYAILSEQDILGERLGRARKRRKAASVILEAGSLSAGDLVVHIDHGIGRYEGLRTLDVQGAPHDCLELIYAGGDKLFLPVENIELVSRYGSEDATALLDKLGGVAWQGRKAKAKQRLKDMAEALIKIAAARAAKVSEPILAGSGDYDEFCARFPWDETDDQLSAIEDVFNDLAAGHPMDRLICGDVGFGKTEVALRAAFVVAMSGRQVAVVCPTTLLARQHFKTFSERFRGWPIRVRQLSRMVSAKELADTKRDLADGKVDIVVGTHAVFAKDLSIRDLGLVIVDEEQHFGVKHKERLKELRTDTHVLTLSATPIPRTLQLSLAGIREMSIIATPPVDRLAVRTYVTPWDPITIREALLREKYRGGQAFFVAPRVEHLEEIERFMREMVPEMTYAVAHGQMSPTQMEPIVTGFYEGVQDVLISTTIVESGLDIPRANTLITWRADMFGLAQLYQLRGRVGRSKTRAYAYLTVPAEKPVTLGAEKRLKILQSLDSLGAGFQLASHDLDMRGGGNLLGEEQSGNIREVGVELYQQMLEEAVASLQDGGEVVSQRSWSPAINLGVAVLIPEDYVPDLNVRLSLYRRLSELESDADRDSYAAELADRFGPLPEEARQLIEIAGVKALCRKAHIAKLDAGPKGAVLTFRTEAAPDPMKLVAAVQKQPALFRLRPDGKMVVNGDWTTPEQRLKGARRAAAFLATEMG</sequence>
<keyword evidence="8 9" id="KW-0234">DNA repair</keyword>
<dbReference type="GO" id="GO:0003678">
    <property type="term" value="F:DNA helicase activity"/>
    <property type="evidence" value="ECO:0007669"/>
    <property type="project" value="TreeGrafter"/>
</dbReference>
<comment type="similarity">
    <text evidence="9">In the N-terminal section; belongs to the UvrB family.</text>
</comment>
<dbReference type="InterPro" id="IPR027417">
    <property type="entry name" value="P-loop_NTPase"/>
</dbReference>
<comment type="caution">
    <text evidence="12">The sequence shown here is derived from an EMBL/GenBank/DDBJ whole genome shotgun (WGS) entry which is preliminary data.</text>
</comment>
<dbReference type="SMART" id="SM00490">
    <property type="entry name" value="HELICc"/>
    <property type="match status" value="1"/>
</dbReference>
<name>A0A2P2EAI2_9PROT</name>
<dbReference type="SMART" id="SM01058">
    <property type="entry name" value="CarD_TRCF"/>
    <property type="match status" value="1"/>
</dbReference>
<dbReference type="SMART" id="SM00982">
    <property type="entry name" value="TRCF"/>
    <property type="match status" value="1"/>
</dbReference>
<dbReference type="Pfam" id="PF02559">
    <property type="entry name" value="CarD_TRCF_RID"/>
    <property type="match status" value="1"/>
</dbReference>
<dbReference type="SUPFAM" id="SSF143517">
    <property type="entry name" value="TRCF domain-like"/>
    <property type="match status" value="1"/>
</dbReference>
<evidence type="ECO:0000256" key="2">
    <source>
        <dbReference type="ARBA" id="ARBA00022741"/>
    </source>
</evidence>
<dbReference type="EMBL" id="BFBR01000005">
    <property type="protein sequence ID" value="GBF58039.1"/>
    <property type="molecule type" value="Genomic_DNA"/>
</dbReference>
<dbReference type="PROSITE" id="PS51192">
    <property type="entry name" value="HELICASE_ATP_BIND_1"/>
    <property type="match status" value="1"/>
</dbReference>
<dbReference type="Pfam" id="PF00271">
    <property type="entry name" value="Helicase_C"/>
    <property type="match status" value="1"/>
</dbReference>
<dbReference type="EC" id="3.6.4.-" evidence="9"/>
<evidence type="ECO:0000256" key="8">
    <source>
        <dbReference type="ARBA" id="ARBA00023204"/>
    </source>
</evidence>
<dbReference type="CDD" id="cd17991">
    <property type="entry name" value="DEXHc_TRCF"/>
    <property type="match status" value="1"/>
</dbReference>
<evidence type="ECO:0000256" key="3">
    <source>
        <dbReference type="ARBA" id="ARBA00022763"/>
    </source>
</evidence>
<dbReference type="PROSITE" id="PS51194">
    <property type="entry name" value="HELICASE_CTER"/>
    <property type="match status" value="1"/>
</dbReference>
<dbReference type="Gene3D" id="3.30.2060.10">
    <property type="entry name" value="Penicillin-binding protein 1b domain"/>
    <property type="match status" value="1"/>
</dbReference>
<evidence type="ECO:0000256" key="7">
    <source>
        <dbReference type="ARBA" id="ARBA00023125"/>
    </source>
</evidence>